<dbReference type="Proteomes" id="UP000237822">
    <property type="component" value="Unassembled WGS sequence"/>
</dbReference>
<feature type="domain" description="Signal transduction histidine kinase subgroup 3 dimerisation and phosphoacceptor" evidence="11">
    <location>
        <begin position="167"/>
        <end position="230"/>
    </location>
</feature>
<evidence type="ECO:0000259" key="11">
    <source>
        <dbReference type="Pfam" id="PF07730"/>
    </source>
</evidence>
<dbReference type="InterPro" id="IPR036890">
    <property type="entry name" value="HATPase_C_sf"/>
</dbReference>
<evidence type="ECO:0000256" key="10">
    <source>
        <dbReference type="SAM" id="Phobius"/>
    </source>
</evidence>
<keyword evidence="10" id="KW-1133">Transmembrane helix</keyword>
<evidence type="ECO:0000256" key="8">
    <source>
        <dbReference type="ARBA" id="ARBA00023012"/>
    </source>
</evidence>
<evidence type="ECO:0000256" key="2">
    <source>
        <dbReference type="ARBA" id="ARBA00012438"/>
    </source>
</evidence>
<sequence length="390" mass="39685">MRRLLPWVILGPIVPGALLDLASAASPVLSVVGVVIACVLAVGAVRVTRFTGPTLPSAVGVAALGFALVGVGAAASQRWWLLSLAWALVMVSGVLAAQARSTRDLVVVAALGVVAVLAPSAFEDVSLALLLVMAMATAVATAVGVGLLVRSQRDRDAILRRVVVSEERTSMARDLHDLVAHEVTGIVVLAQASAGATSDPRAKAVLERIESSGQEALGQIRAMVQALRDETSVGPVGASLAPTGRGAGSLQQLVDAFAESSAATVTADIDDLDLEPAADAAVQRLVAEALTNVRRHSQGATRVRVRVMSDPDSGVVAEVVNDAVGSGGVGRGSGYGLVGVRERLAVVGGTLESGLDGSGQWVVTGRIPVRENARGRSRPDPSGTRGGAPS</sequence>
<gene>
    <name evidence="12" type="ORF">BCF74_12824</name>
</gene>
<evidence type="ECO:0000256" key="9">
    <source>
        <dbReference type="SAM" id="MobiDB-lite"/>
    </source>
</evidence>
<feature type="region of interest" description="Disordered" evidence="9">
    <location>
        <begin position="368"/>
        <end position="390"/>
    </location>
</feature>
<keyword evidence="7" id="KW-0067">ATP-binding</keyword>
<evidence type="ECO:0000256" key="6">
    <source>
        <dbReference type="ARBA" id="ARBA00022777"/>
    </source>
</evidence>
<feature type="transmembrane region" description="Helical" evidence="10">
    <location>
        <begin position="29"/>
        <end position="47"/>
    </location>
</feature>
<keyword evidence="10" id="KW-0812">Transmembrane</keyword>
<feature type="compositionally biased region" description="Basic and acidic residues" evidence="9">
    <location>
        <begin position="368"/>
        <end position="379"/>
    </location>
</feature>
<dbReference type="AlphaFoldDB" id="A0A2T0U653"/>
<dbReference type="GO" id="GO:0016020">
    <property type="term" value="C:membrane"/>
    <property type="evidence" value="ECO:0007669"/>
    <property type="project" value="InterPro"/>
</dbReference>
<dbReference type="EC" id="2.7.13.3" evidence="2"/>
<name>A0A2T0U653_9MICO</name>
<feature type="transmembrane region" description="Helical" evidence="10">
    <location>
        <begin position="128"/>
        <end position="149"/>
    </location>
</feature>
<dbReference type="Pfam" id="PF07730">
    <property type="entry name" value="HisKA_3"/>
    <property type="match status" value="1"/>
</dbReference>
<dbReference type="GO" id="GO:0046983">
    <property type="term" value="F:protein dimerization activity"/>
    <property type="evidence" value="ECO:0007669"/>
    <property type="project" value="InterPro"/>
</dbReference>
<comment type="caution">
    <text evidence="12">The sequence shown here is derived from an EMBL/GenBank/DDBJ whole genome shotgun (WGS) entry which is preliminary data.</text>
</comment>
<keyword evidence="5" id="KW-0547">Nucleotide-binding</keyword>
<dbReference type="SUPFAM" id="SSF55874">
    <property type="entry name" value="ATPase domain of HSP90 chaperone/DNA topoisomerase II/histidine kinase"/>
    <property type="match status" value="1"/>
</dbReference>
<dbReference type="EMBL" id="PVTI01000028">
    <property type="protein sequence ID" value="PRY53405.1"/>
    <property type="molecule type" value="Genomic_DNA"/>
</dbReference>
<evidence type="ECO:0000313" key="13">
    <source>
        <dbReference type="Proteomes" id="UP000237822"/>
    </source>
</evidence>
<evidence type="ECO:0000256" key="4">
    <source>
        <dbReference type="ARBA" id="ARBA00022679"/>
    </source>
</evidence>
<protein>
    <recommendedName>
        <fullName evidence="2">histidine kinase</fullName>
        <ecNumber evidence="2">2.7.13.3</ecNumber>
    </recommendedName>
</protein>
<evidence type="ECO:0000256" key="5">
    <source>
        <dbReference type="ARBA" id="ARBA00022741"/>
    </source>
</evidence>
<evidence type="ECO:0000256" key="3">
    <source>
        <dbReference type="ARBA" id="ARBA00022553"/>
    </source>
</evidence>
<dbReference type="PANTHER" id="PTHR24421">
    <property type="entry name" value="NITRATE/NITRITE SENSOR PROTEIN NARX-RELATED"/>
    <property type="match status" value="1"/>
</dbReference>
<dbReference type="Gene3D" id="1.20.5.1930">
    <property type="match status" value="1"/>
</dbReference>
<comment type="catalytic activity">
    <reaction evidence="1">
        <text>ATP + protein L-histidine = ADP + protein N-phospho-L-histidine.</text>
        <dbReference type="EC" id="2.7.13.3"/>
    </reaction>
</comment>
<organism evidence="12 13">
    <name type="scientific">Knoellia remsis</name>
    <dbReference type="NCBI Taxonomy" id="407159"/>
    <lineage>
        <taxon>Bacteria</taxon>
        <taxon>Bacillati</taxon>
        <taxon>Actinomycetota</taxon>
        <taxon>Actinomycetes</taxon>
        <taxon>Micrococcales</taxon>
        <taxon>Intrasporangiaceae</taxon>
        <taxon>Knoellia</taxon>
    </lineage>
</organism>
<reference evidence="12 13" key="1">
    <citation type="submission" date="2018-03" db="EMBL/GenBank/DDBJ databases">
        <title>Genomic Encyclopedia of Archaeal and Bacterial Type Strains, Phase II (KMG-II): from individual species to whole genera.</title>
        <authorList>
            <person name="Goeker M."/>
        </authorList>
    </citation>
    <scope>NUCLEOTIDE SEQUENCE [LARGE SCALE GENOMIC DNA]</scope>
    <source>
        <strain evidence="12 13">ATCC BAA-1496</strain>
    </source>
</reference>
<keyword evidence="4" id="KW-0808">Transferase</keyword>
<feature type="transmembrane region" description="Helical" evidence="10">
    <location>
        <begin position="79"/>
        <end position="97"/>
    </location>
</feature>
<dbReference type="PANTHER" id="PTHR24421:SF10">
    <property type="entry name" value="NITRATE_NITRITE SENSOR PROTEIN NARQ"/>
    <property type="match status" value="1"/>
</dbReference>
<dbReference type="GO" id="GO:0005524">
    <property type="term" value="F:ATP binding"/>
    <property type="evidence" value="ECO:0007669"/>
    <property type="project" value="UniProtKB-KW"/>
</dbReference>
<dbReference type="InterPro" id="IPR050482">
    <property type="entry name" value="Sensor_HK_TwoCompSys"/>
</dbReference>
<keyword evidence="6 12" id="KW-0418">Kinase</keyword>
<feature type="transmembrane region" description="Helical" evidence="10">
    <location>
        <begin position="104"/>
        <end position="122"/>
    </location>
</feature>
<dbReference type="OrthoDB" id="5241784at2"/>
<keyword evidence="8" id="KW-0902">Two-component regulatory system</keyword>
<dbReference type="InterPro" id="IPR011712">
    <property type="entry name" value="Sig_transdc_His_kin_sub3_dim/P"/>
</dbReference>
<evidence type="ECO:0000256" key="7">
    <source>
        <dbReference type="ARBA" id="ARBA00022840"/>
    </source>
</evidence>
<feature type="transmembrane region" description="Helical" evidence="10">
    <location>
        <begin position="54"/>
        <end position="73"/>
    </location>
</feature>
<dbReference type="GO" id="GO:0000155">
    <property type="term" value="F:phosphorelay sensor kinase activity"/>
    <property type="evidence" value="ECO:0007669"/>
    <property type="project" value="InterPro"/>
</dbReference>
<dbReference type="RefSeq" id="WP_106298667.1">
    <property type="nucleotide sequence ID" value="NZ_PVTI01000028.1"/>
</dbReference>
<evidence type="ECO:0000256" key="1">
    <source>
        <dbReference type="ARBA" id="ARBA00000085"/>
    </source>
</evidence>
<keyword evidence="3" id="KW-0597">Phosphoprotein</keyword>
<dbReference type="Gene3D" id="3.30.565.10">
    <property type="entry name" value="Histidine kinase-like ATPase, C-terminal domain"/>
    <property type="match status" value="1"/>
</dbReference>
<accession>A0A2T0U653</accession>
<keyword evidence="10" id="KW-0472">Membrane</keyword>
<proteinExistence type="predicted"/>
<keyword evidence="13" id="KW-1185">Reference proteome</keyword>
<evidence type="ECO:0000313" key="12">
    <source>
        <dbReference type="EMBL" id="PRY53405.1"/>
    </source>
</evidence>